<proteinExistence type="predicted"/>
<organism evidence="1 2">
    <name type="scientific">Cecembia lonarensis (strain CCUG 58316 / KCTC 22772 / LW9)</name>
    <dbReference type="NCBI Taxonomy" id="1225176"/>
    <lineage>
        <taxon>Bacteria</taxon>
        <taxon>Pseudomonadati</taxon>
        <taxon>Bacteroidota</taxon>
        <taxon>Cytophagia</taxon>
        <taxon>Cytophagales</taxon>
        <taxon>Cyclobacteriaceae</taxon>
        <taxon>Cecembia</taxon>
    </lineage>
</organism>
<dbReference type="Proteomes" id="UP000004478">
    <property type="component" value="Unassembled WGS sequence"/>
</dbReference>
<gene>
    <name evidence="1" type="ORF">B879_02772</name>
</gene>
<accession>K1LWR7</accession>
<evidence type="ECO:0008006" key="3">
    <source>
        <dbReference type="Google" id="ProtNLM"/>
    </source>
</evidence>
<sequence length="385" mass="44540">MAKKKILIVSESHLIKTFVAPTLKQLKKEYDLELDCFIISPLSDSDWKLHHTLFSRVISNEYIKGKLTKLRKVGILFSFSNLIGISKSLDQYDIIHIHYHHWYLALISGILRKKTNKLYLSFFGSDFNQVGMVHHLCNKKTIDLADGIFTTNPVFLKKIFQYYQINPSSKSSGILFPLMNSFKDFKYFLDNWNYSMANENLGFNKKVITGGYNGAKIVQHEQIWEAIKQHERKLTGFKIVFPMTYGTGKAESIATLKTKIKDSTLDVRILEEYLNLEDLKKLRLATDIFIHIQTRDQFSASMLEHLAAGSVAIIGKWLPYDLLIDKGIYAIWIESPTDLPEALGDVLSNLDFHKSNAKRNREIVFEIVSWDTIKKNWVTQYELEK</sequence>
<dbReference type="OrthoDB" id="1778378at2"/>
<protein>
    <recommendedName>
        <fullName evidence="3">Glycosyltransferase subfamily 4-like N-terminal domain-containing protein</fullName>
    </recommendedName>
</protein>
<dbReference type="SUPFAM" id="SSF53756">
    <property type="entry name" value="UDP-Glycosyltransferase/glycogen phosphorylase"/>
    <property type="match status" value="1"/>
</dbReference>
<reference evidence="1 2" key="1">
    <citation type="journal article" date="2012" name="J. Bacteriol.">
        <title>Draft Genome Sequence of Cecembia lonarensis Strain LW9T, Isolated from Lonar Lake, a Haloalkaline Lake in India.</title>
        <authorList>
            <person name="Shivaji S."/>
            <person name="Ara S."/>
            <person name="Singh A."/>
            <person name="Pinnaka A.K."/>
        </authorList>
    </citation>
    <scope>NUCLEOTIDE SEQUENCE [LARGE SCALE GENOMIC DNA]</scope>
    <source>
        <strain evidence="1 2">LW9</strain>
    </source>
</reference>
<dbReference type="Gene3D" id="3.40.50.2000">
    <property type="entry name" value="Glycogen Phosphorylase B"/>
    <property type="match status" value="2"/>
</dbReference>
<comment type="caution">
    <text evidence="1">The sequence shown here is derived from an EMBL/GenBank/DDBJ whole genome shotgun (WGS) entry which is preliminary data.</text>
</comment>
<evidence type="ECO:0000313" key="1">
    <source>
        <dbReference type="EMBL" id="EKB48614.1"/>
    </source>
</evidence>
<keyword evidence="2" id="KW-1185">Reference proteome</keyword>
<name>K1LWR7_CECL9</name>
<dbReference type="RefSeq" id="WP_009185794.1">
    <property type="nucleotide sequence ID" value="NZ_AMGM01000047.1"/>
</dbReference>
<evidence type="ECO:0000313" key="2">
    <source>
        <dbReference type="Proteomes" id="UP000004478"/>
    </source>
</evidence>
<dbReference type="EMBL" id="AMGM01000047">
    <property type="protein sequence ID" value="EKB48614.1"/>
    <property type="molecule type" value="Genomic_DNA"/>
</dbReference>
<dbReference type="AlphaFoldDB" id="K1LWR7"/>